<evidence type="ECO:0000256" key="1">
    <source>
        <dbReference type="ARBA" id="ARBA00007365"/>
    </source>
</evidence>
<dbReference type="EMBL" id="NKXO01000005">
    <property type="protein sequence ID" value="PKQ70560.1"/>
    <property type="molecule type" value="Genomic_DNA"/>
</dbReference>
<dbReference type="PROSITE" id="PS00170">
    <property type="entry name" value="CSA_PPIASE_1"/>
    <property type="match status" value="1"/>
</dbReference>
<dbReference type="RefSeq" id="WP_101357742.1">
    <property type="nucleotide sequence ID" value="NZ_NKXO01000005.1"/>
</dbReference>
<proteinExistence type="inferred from homology"/>
<keyword evidence="3 4" id="KW-0413">Isomerase</keyword>
<accession>A0A2N3IJP9</accession>
<comment type="function">
    <text evidence="4">PPIases accelerate the folding of proteins. It catalyzes the cis-trans isomerization of proline imidic peptide bonds in oligopeptides.</text>
</comment>
<dbReference type="SUPFAM" id="SSF50891">
    <property type="entry name" value="Cyclophilin-like"/>
    <property type="match status" value="1"/>
</dbReference>
<evidence type="ECO:0000256" key="3">
    <source>
        <dbReference type="ARBA" id="ARBA00023235"/>
    </source>
</evidence>
<dbReference type="Proteomes" id="UP000233387">
    <property type="component" value="Unassembled WGS sequence"/>
</dbReference>
<evidence type="ECO:0000256" key="2">
    <source>
        <dbReference type="ARBA" id="ARBA00023110"/>
    </source>
</evidence>
<dbReference type="EC" id="5.2.1.8" evidence="4"/>
<feature type="compositionally biased region" description="Basic residues" evidence="5">
    <location>
        <begin position="232"/>
        <end position="243"/>
    </location>
</feature>
<feature type="region of interest" description="Disordered" evidence="5">
    <location>
        <begin position="222"/>
        <end position="243"/>
    </location>
</feature>
<name>A0A2N3IJP9_9BACT</name>
<dbReference type="InterPro" id="IPR044666">
    <property type="entry name" value="Cyclophilin_A-like"/>
</dbReference>
<feature type="domain" description="PPIase cyclophilin-type" evidence="6">
    <location>
        <begin position="32"/>
        <end position="207"/>
    </location>
</feature>
<dbReference type="CDD" id="cd00317">
    <property type="entry name" value="cyclophilin"/>
    <property type="match status" value="1"/>
</dbReference>
<comment type="caution">
    <text evidence="7">The sequence shown here is derived from an EMBL/GenBank/DDBJ whole genome shotgun (WGS) entry which is preliminary data.</text>
</comment>
<evidence type="ECO:0000313" key="8">
    <source>
        <dbReference type="Proteomes" id="UP000233387"/>
    </source>
</evidence>
<dbReference type="GO" id="GO:0006457">
    <property type="term" value="P:protein folding"/>
    <property type="evidence" value="ECO:0007669"/>
    <property type="project" value="InterPro"/>
</dbReference>
<dbReference type="OrthoDB" id="9807797at2"/>
<comment type="similarity">
    <text evidence="1 4">Belongs to the cyclophilin-type PPIase family.</text>
</comment>
<dbReference type="InterPro" id="IPR002130">
    <property type="entry name" value="Cyclophilin-type_PPIase_dom"/>
</dbReference>
<evidence type="ECO:0000259" key="6">
    <source>
        <dbReference type="PROSITE" id="PS50072"/>
    </source>
</evidence>
<dbReference type="GO" id="GO:0003755">
    <property type="term" value="F:peptidyl-prolyl cis-trans isomerase activity"/>
    <property type="evidence" value="ECO:0007669"/>
    <property type="project" value="UniProtKB-UniRule"/>
</dbReference>
<dbReference type="InterPro" id="IPR029000">
    <property type="entry name" value="Cyclophilin-like_dom_sf"/>
</dbReference>
<reference evidence="7 8" key="1">
    <citation type="submission" date="2017-06" db="EMBL/GenBank/DDBJ databases">
        <title>Raineya orbicola gen. nov., sp. nov. a slightly thermophilic bacterium of the phylum Bacteroidetes and the description of Raineyaceae fam. nov.</title>
        <authorList>
            <person name="Albuquerque L."/>
            <person name="Polonia A.R.M."/>
            <person name="Barroso C."/>
            <person name="Froufe H.J.C."/>
            <person name="Lage O."/>
            <person name="Lobo-Da-Cunha A."/>
            <person name="Egas C."/>
            <person name="Da Costa M.S."/>
        </authorList>
    </citation>
    <scope>NUCLEOTIDE SEQUENCE [LARGE SCALE GENOMIC DNA]</scope>
    <source>
        <strain evidence="7 8">SPSPC-11</strain>
    </source>
</reference>
<dbReference type="InterPro" id="IPR020892">
    <property type="entry name" value="Cyclophilin-type_PPIase_CS"/>
</dbReference>
<dbReference type="PROSITE" id="PS50072">
    <property type="entry name" value="CSA_PPIASE_2"/>
    <property type="match status" value="1"/>
</dbReference>
<dbReference type="PANTHER" id="PTHR45625">
    <property type="entry name" value="PEPTIDYL-PROLYL CIS-TRANS ISOMERASE-RELATED"/>
    <property type="match status" value="1"/>
</dbReference>
<keyword evidence="8" id="KW-1185">Reference proteome</keyword>
<sequence>MRKIFAFSLLILAHSIFAQKKDSLVLIQTDYGDMLFLLYQQTPKHRANFLKLVREKFYDGLLFHRVIKDFMIQGGDPNSKNAKPGEMLGMGGLNYRIDAELRPELFHKRGALAAARDNNPQKASSSCQFYIVQGRTFTDEELDALSAKIQVKFPVEHREFYKTKKGTPHLDQNYTVFGEMLEGFEVLEKIIAEPTDSRDRPLKDIRMKASIKVMKRKEVTKKYGFQYPEKPSKKKKKAKPQEE</sequence>
<dbReference type="Gene3D" id="2.40.100.10">
    <property type="entry name" value="Cyclophilin-like"/>
    <property type="match status" value="1"/>
</dbReference>
<dbReference type="PANTHER" id="PTHR45625:SF4">
    <property type="entry name" value="PEPTIDYLPROLYL ISOMERASE DOMAIN AND WD REPEAT-CONTAINING PROTEIN 1"/>
    <property type="match status" value="1"/>
</dbReference>
<evidence type="ECO:0000256" key="4">
    <source>
        <dbReference type="RuleBase" id="RU363019"/>
    </source>
</evidence>
<organism evidence="7 8">
    <name type="scientific">Raineya orbicola</name>
    <dbReference type="NCBI Taxonomy" id="2016530"/>
    <lineage>
        <taxon>Bacteria</taxon>
        <taxon>Pseudomonadati</taxon>
        <taxon>Bacteroidota</taxon>
        <taxon>Cytophagia</taxon>
        <taxon>Cytophagales</taxon>
        <taxon>Raineyaceae</taxon>
        <taxon>Raineya</taxon>
    </lineage>
</organism>
<dbReference type="Pfam" id="PF00160">
    <property type="entry name" value="Pro_isomerase"/>
    <property type="match status" value="1"/>
</dbReference>
<evidence type="ECO:0000256" key="5">
    <source>
        <dbReference type="SAM" id="MobiDB-lite"/>
    </source>
</evidence>
<keyword evidence="2 4" id="KW-0697">Rotamase</keyword>
<comment type="catalytic activity">
    <reaction evidence="4">
        <text>[protein]-peptidylproline (omega=180) = [protein]-peptidylproline (omega=0)</text>
        <dbReference type="Rhea" id="RHEA:16237"/>
        <dbReference type="Rhea" id="RHEA-COMP:10747"/>
        <dbReference type="Rhea" id="RHEA-COMP:10748"/>
        <dbReference type="ChEBI" id="CHEBI:83833"/>
        <dbReference type="ChEBI" id="CHEBI:83834"/>
        <dbReference type="EC" id="5.2.1.8"/>
    </reaction>
</comment>
<protein>
    <recommendedName>
        <fullName evidence="4">Peptidyl-prolyl cis-trans isomerase</fullName>
        <shortName evidence="4">PPIase</shortName>
        <ecNumber evidence="4">5.2.1.8</ecNumber>
    </recommendedName>
</protein>
<dbReference type="AlphaFoldDB" id="A0A2N3IJP9"/>
<evidence type="ECO:0000313" key="7">
    <source>
        <dbReference type="EMBL" id="PKQ70560.1"/>
    </source>
</evidence>
<dbReference type="PRINTS" id="PR00153">
    <property type="entry name" value="CSAPPISMRASE"/>
</dbReference>
<gene>
    <name evidence="7" type="ORF">Rain11_0480</name>
</gene>